<organism evidence="1 2">
    <name type="scientific">Gimesia aquarii</name>
    <dbReference type="NCBI Taxonomy" id="2527964"/>
    <lineage>
        <taxon>Bacteria</taxon>
        <taxon>Pseudomonadati</taxon>
        <taxon>Planctomycetota</taxon>
        <taxon>Planctomycetia</taxon>
        <taxon>Planctomycetales</taxon>
        <taxon>Planctomycetaceae</taxon>
        <taxon>Gimesia</taxon>
    </lineage>
</organism>
<dbReference type="AlphaFoldDB" id="A0A517VVD0"/>
<evidence type="ECO:0000313" key="2">
    <source>
        <dbReference type="Proteomes" id="UP000318704"/>
    </source>
</evidence>
<dbReference type="PANTHER" id="PTHR43737">
    <property type="entry name" value="BLL7424 PROTEIN"/>
    <property type="match status" value="1"/>
</dbReference>
<sequence>MFRLEFGKTGKYCDGLNRRNFLQIGVAGMGSASLSQILHAKEASQQQGIKAKDTSVILLWLDGGPSHMDLYDLKPEAPSENRGIWNPIHTNVPGMDITEMFPLQAKCADKFSIVRSLHHNTGDHFTGGHWMLTGRGGVSGGSTPGKNPSIASMATKVLGSRDPGMPAYVSVPYASSIGLRPGYFGGNFLGVQHNPFETGSDPNNNNFQVKNLNLAKGLSVQRLKDRKALLKSFDKLRKDVDQSGMLGSMDRLDQKAYELVTGEKARKAFDLNSEDEKIRELYGRHTWGQSVLLARRLVEAGTTFVTVHFGGWDHHWNLQSGMESYLPRVDQAVSALFGDLAQRGLSDKVLVVLCGEFSRTPRMNNGGNGGPPLSKGTPGRDHWGNSMFCLLGGGGVKGGRVIGSTNRLGDSPADRPVRPGNIHHTIYRALGMDPEIHFLDHSGRPTVAIDHGEVIHELF</sequence>
<dbReference type="InterPro" id="IPR010869">
    <property type="entry name" value="DUF1501"/>
</dbReference>
<dbReference type="SUPFAM" id="SSF53649">
    <property type="entry name" value="Alkaline phosphatase-like"/>
    <property type="match status" value="1"/>
</dbReference>
<name>A0A517VVD0_9PLAN</name>
<dbReference type="Pfam" id="PF07394">
    <property type="entry name" value="DUF1501"/>
    <property type="match status" value="1"/>
</dbReference>
<gene>
    <name evidence="1" type="ORF">V144x_24110</name>
</gene>
<reference evidence="1 2" key="1">
    <citation type="submission" date="2019-03" db="EMBL/GenBank/DDBJ databases">
        <title>Deep-cultivation of Planctomycetes and their phenomic and genomic characterization uncovers novel biology.</title>
        <authorList>
            <person name="Wiegand S."/>
            <person name="Jogler M."/>
            <person name="Boedeker C."/>
            <person name="Pinto D."/>
            <person name="Vollmers J."/>
            <person name="Rivas-Marin E."/>
            <person name="Kohn T."/>
            <person name="Peeters S.H."/>
            <person name="Heuer A."/>
            <person name="Rast P."/>
            <person name="Oberbeckmann S."/>
            <person name="Bunk B."/>
            <person name="Jeske O."/>
            <person name="Meyerdierks A."/>
            <person name="Storesund J.E."/>
            <person name="Kallscheuer N."/>
            <person name="Luecker S."/>
            <person name="Lage O.M."/>
            <person name="Pohl T."/>
            <person name="Merkel B.J."/>
            <person name="Hornburger P."/>
            <person name="Mueller R.-W."/>
            <person name="Bruemmer F."/>
            <person name="Labrenz M."/>
            <person name="Spormann A.M."/>
            <person name="Op den Camp H."/>
            <person name="Overmann J."/>
            <person name="Amann R."/>
            <person name="Jetten M.S.M."/>
            <person name="Mascher T."/>
            <person name="Medema M.H."/>
            <person name="Devos D.P."/>
            <person name="Kaster A.-K."/>
            <person name="Ovreas L."/>
            <person name="Rohde M."/>
            <person name="Galperin M.Y."/>
            <person name="Jogler C."/>
        </authorList>
    </citation>
    <scope>NUCLEOTIDE SEQUENCE [LARGE SCALE GENOMIC DNA]</scope>
    <source>
        <strain evidence="1 2">V144</strain>
    </source>
</reference>
<evidence type="ECO:0008006" key="3">
    <source>
        <dbReference type="Google" id="ProtNLM"/>
    </source>
</evidence>
<dbReference type="RefSeq" id="WP_144985331.1">
    <property type="nucleotide sequence ID" value="NZ_CP037920.1"/>
</dbReference>
<dbReference type="PANTHER" id="PTHR43737:SF1">
    <property type="entry name" value="DUF1501 DOMAIN-CONTAINING PROTEIN"/>
    <property type="match status" value="1"/>
</dbReference>
<dbReference type="EMBL" id="CP037920">
    <property type="protein sequence ID" value="QDT96940.1"/>
    <property type="molecule type" value="Genomic_DNA"/>
</dbReference>
<accession>A0A517VVD0</accession>
<dbReference type="Proteomes" id="UP000318704">
    <property type="component" value="Chromosome"/>
</dbReference>
<evidence type="ECO:0000313" key="1">
    <source>
        <dbReference type="EMBL" id="QDT96940.1"/>
    </source>
</evidence>
<dbReference type="KEGG" id="gaw:V144x_24110"/>
<dbReference type="InterPro" id="IPR017850">
    <property type="entry name" value="Alkaline_phosphatase_core_sf"/>
</dbReference>
<protein>
    <recommendedName>
        <fullName evidence="3">DUF1501 domain-containing protein</fullName>
    </recommendedName>
</protein>
<proteinExistence type="predicted"/>